<dbReference type="GO" id="GO:0006412">
    <property type="term" value="P:translation"/>
    <property type="evidence" value="ECO:0007669"/>
    <property type="project" value="UniProtKB-UniRule"/>
</dbReference>
<dbReference type="GO" id="GO:0003735">
    <property type="term" value="F:structural constituent of ribosome"/>
    <property type="evidence" value="ECO:0007669"/>
    <property type="project" value="InterPro"/>
</dbReference>
<dbReference type="NCBIfam" id="NF003239">
    <property type="entry name" value="PRK04199.1-4"/>
    <property type="match status" value="1"/>
</dbReference>
<protein>
    <recommendedName>
        <fullName evidence="4">Large ribosomal subunit protein uL16</fullName>
    </recommendedName>
</protein>
<comment type="similarity">
    <text evidence="1 4">Belongs to the universal ribosomal protein uL16 family.</text>
</comment>
<dbReference type="AlphaFoldDB" id="A0A9Y1BKF7"/>
<dbReference type="Gene3D" id="3.90.1170.10">
    <property type="entry name" value="Ribosomal protein L10e/L16"/>
    <property type="match status" value="1"/>
</dbReference>
<dbReference type="SUPFAM" id="SSF54686">
    <property type="entry name" value="Ribosomal protein L16p/L10e"/>
    <property type="match status" value="1"/>
</dbReference>
<keyword evidence="2 4" id="KW-0689">Ribosomal protein</keyword>
<dbReference type="PIRSF" id="PIRSF005590">
    <property type="entry name" value="Ribosomal_L10"/>
    <property type="match status" value="1"/>
</dbReference>
<keyword evidence="3 4" id="KW-0687">Ribonucleoprotein</keyword>
<gene>
    <name evidence="4" type="primary">rpl10e</name>
    <name evidence="5" type="ORF">K9W45_08595</name>
</gene>
<dbReference type="InterPro" id="IPR036920">
    <property type="entry name" value="Ribosomal_uL16_sf"/>
</dbReference>
<dbReference type="GO" id="GO:1990904">
    <property type="term" value="C:ribonucleoprotein complex"/>
    <property type="evidence" value="ECO:0007669"/>
    <property type="project" value="UniProtKB-KW"/>
</dbReference>
<dbReference type="PANTHER" id="PTHR11726">
    <property type="entry name" value="60S RIBOSOMAL PROTEIN L10"/>
    <property type="match status" value="1"/>
</dbReference>
<dbReference type="InterPro" id="IPR022981">
    <property type="entry name" value="Ribosomal_uL16_arc"/>
</dbReference>
<dbReference type="Pfam" id="PF00252">
    <property type="entry name" value="Ribosomal_L16"/>
    <property type="match status" value="1"/>
</dbReference>
<evidence type="ECO:0000256" key="4">
    <source>
        <dbReference type="HAMAP-Rule" id="MF_00448"/>
    </source>
</evidence>
<dbReference type="Proteomes" id="UP001201020">
    <property type="component" value="Chromosome"/>
</dbReference>
<dbReference type="HAMAP" id="MF_00448">
    <property type="entry name" value="Ribosomal_uL16_arch"/>
    <property type="match status" value="1"/>
</dbReference>
<evidence type="ECO:0000313" key="5">
    <source>
        <dbReference type="EMBL" id="UJG39904.1"/>
    </source>
</evidence>
<accession>A0A9Y1BKF7</accession>
<sequence>MGKRPASCYRYTRGPANTRTDKFVRGVPDPRIRAYDAGNRKGNFPVHIHLVAKEKCQIRHTALEAARIAVNRILSRNLGTKNYHMTIRVHPHHILRENKMMAVAGADRIQDGMRRSFGKPTDRAARVRVGQELITVRTEAKNYKLVLDALKRGADRFPTPCTYKIGKGEELVREYLKKK</sequence>
<organism evidence="5">
    <name type="scientific">Candidatus Heimdallarchaeum aukensis</name>
    <dbReference type="NCBI Taxonomy" id="2876573"/>
    <lineage>
        <taxon>Archaea</taxon>
        <taxon>Promethearchaeati</taxon>
        <taxon>Candidatus Heimdallarchaeota</taxon>
        <taxon>Candidatus Heimdallarchaeia (ex Rinke et al. 2021) (nom. nud.)</taxon>
        <taxon>Candidatus Heimdallarchaeales</taxon>
        <taxon>Candidatus Heimdallarchaeaceae</taxon>
        <taxon>Candidatus Heimdallarchaeum</taxon>
    </lineage>
</organism>
<proteinExistence type="inferred from homology"/>
<dbReference type="InterPro" id="IPR016180">
    <property type="entry name" value="Ribosomal_uL16_dom"/>
</dbReference>
<reference evidence="5" key="1">
    <citation type="journal article" date="2022" name="Nat. Microbiol.">
        <title>Unique mobile elements and scalable gene flow at the prokaryote-eukaryote boundary revealed by circularized Asgard archaea genomes.</title>
        <authorList>
            <person name="Wu F."/>
            <person name="Speth D.R."/>
            <person name="Philosof A."/>
            <person name="Cremiere A."/>
            <person name="Narayanan A."/>
            <person name="Barco R.A."/>
            <person name="Connon S.A."/>
            <person name="Amend J.P."/>
            <person name="Antoshechkin I.A."/>
            <person name="Orphan V.J."/>
        </authorList>
    </citation>
    <scope>NUCLEOTIDE SEQUENCE</scope>
    <source>
        <strain evidence="5">PM71</strain>
    </source>
</reference>
<evidence type="ECO:0000256" key="1">
    <source>
        <dbReference type="ARBA" id="ARBA00008931"/>
    </source>
</evidence>
<dbReference type="InterPro" id="IPR001197">
    <property type="entry name" value="Ribosomal_uL16_euk_arch"/>
</dbReference>
<dbReference type="GO" id="GO:0005840">
    <property type="term" value="C:ribosome"/>
    <property type="evidence" value="ECO:0007669"/>
    <property type="project" value="UniProtKB-KW"/>
</dbReference>
<dbReference type="CDD" id="cd01433">
    <property type="entry name" value="Ribosomal_L16_L10e"/>
    <property type="match status" value="1"/>
</dbReference>
<name>A0A9Y1BKF7_9ARCH</name>
<dbReference type="InterPro" id="IPR047873">
    <property type="entry name" value="Ribosomal_uL16"/>
</dbReference>
<dbReference type="EMBL" id="CP084166">
    <property type="protein sequence ID" value="UJG39904.1"/>
    <property type="molecule type" value="Genomic_DNA"/>
</dbReference>
<evidence type="ECO:0000256" key="3">
    <source>
        <dbReference type="ARBA" id="ARBA00023274"/>
    </source>
</evidence>
<evidence type="ECO:0000256" key="2">
    <source>
        <dbReference type="ARBA" id="ARBA00022980"/>
    </source>
</evidence>